<reference evidence="3 4" key="1">
    <citation type="submission" date="2023-08" db="EMBL/GenBank/DDBJ databases">
        <title>Pleionea litopenaei sp. nov., isolated from stomach of juvenile Litopenaeus vannamei.</title>
        <authorList>
            <person name="Rho A.M."/>
            <person name="Hwang C.Y."/>
        </authorList>
    </citation>
    <scope>NUCLEOTIDE SEQUENCE [LARGE SCALE GENOMIC DNA]</scope>
    <source>
        <strain evidence="3 4">HL-JVS1</strain>
    </source>
</reference>
<dbReference type="GO" id="GO:0016491">
    <property type="term" value="F:oxidoreductase activity"/>
    <property type="evidence" value="ECO:0007669"/>
    <property type="project" value="UniProtKB-KW"/>
</dbReference>
<evidence type="ECO:0000256" key="1">
    <source>
        <dbReference type="SAM" id="SignalP"/>
    </source>
</evidence>
<dbReference type="PANTHER" id="PTHR19328">
    <property type="entry name" value="HEDGEHOG-INTERACTING PROTEIN"/>
    <property type="match status" value="1"/>
</dbReference>
<name>A0AA51X875_9GAMM</name>
<evidence type="ECO:0000259" key="2">
    <source>
        <dbReference type="Pfam" id="PF07995"/>
    </source>
</evidence>
<proteinExistence type="predicted"/>
<dbReference type="EC" id="1.1.5.-" evidence="3"/>
<dbReference type="InterPro" id="IPR011041">
    <property type="entry name" value="Quinoprot_gluc/sorb_DH_b-prop"/>
</dbReference>
<keyword evidence="1" id="KW-0732">Signal</keyword>
<dbReference type="EMBL" id="CP133548">
    <property type="protein sequence ID" value="WMS89003.1"/>
    <property type="molecule type" value="Genomic_DNA"/>
</dbReference>
<accession>A0AA51X875</accession>
<sequence length="370" mass="40613">MKWVFKVLLALSVSVSTNLIAEEKAAPSNYPYQADVFIEGINVPWGLAQLPDGRFLVSERAGQLFLVSSDGKTRQEVSGLPAIESNGQGGLLDIELAPDYAKSGWIYLSLSSPQGDGAGNNTAIIRGQLKEQQLSNVEVIYKGSPNTDSRYHYGSRIEFDKNGDLFFSIGDRGARDQNPQDIQRDGGKIYRVKPDGAIPSDNPFVKEGKPAIYSYGHRNPQGMALNPVTGNIWVHEHGPRGGDEINVIKAGANYGWPVVSYGINYNGTKFTELTEKEGMTQPAWYWVPSIAPSGMVFVTSDRYPEFKGKVLVGSLKFGYLVLLTVDGDKVIEQEIVFEGIGRTRNVRQLSDGYLYVSVDGVGVKRLVPKK</sequence>
<feature type="signal peptide" evidence="1">
    <location>
        <begin position="1"/>
        <end position="21"/>
    </location>
</feature>
<keyword evidence="3" id="KW-0560">Oxidoreductase</keyword>
<dbReference type="Pfam" id="PF07995">
    <property type="entry name" value="GSDH"/>
    <property type="match status" value="1"/>
</dbReference>
<dbReference type="InterPro" id="IPR011042">
    <property type="entry name" value="6-blade_b-propeller_TolB-like"/>
</dbReference>
<dbReference type="PANTHER" id="PTHR19328:SF75">
    <property type="entry name" value="ALDOSE SUGAR DEHYDROGENASE YLII"/>
    <property type="match status" value="1"/>
</dbReference>
<feature type="chain" id="PRO_5041260851" evidence="1">
    <location>
        <begin position="22"/>
        <end position="370"/>
    </location>
</feature>
<feature type="domain" description="Glucose/Sorbosone dehydrogenase" evidence="2">
    <location>
        <begin position="42"/>
        <end position="360"/>
    </location>
</feature>
<protein>
    <submittedName>
        <fullName evidence="3">PQQ-dependent sugar dehydrogenase</fullName>
        <ecNumber evidence="3">1.1.5.-</ecNumber>
    </submittedName>
</protein>
<dbReference type="InterPro" id="IPR012938">
    <property type="entry name" value="Glc/Sorbosone_DH"/>
</dbReference>
<dbReference type="Proteomes" id="UP001239782">
    <property type="component" value="Chromosome"/>
</dbReference>
<organism evidence="3 4">
    <name type="scientific">Pleionea litopenaei</name>
    <dbReference type="NCBI Taxonomy" id="3070815"/>
    <lineage>
        <taxon>Bacteria</taxon>
        <taxon>Pseudomonadati</taxon>
        <taxon>Pseudomonadota</taxon>
        <taxon>Gammaproteobacteria</taxon>
        <taxon>Oceanospirillales</taxon>
        <taxon>Pleioneaceae</taxon>
        <taxon>Pleionea</taxon>
    </lineage>
</organism>
<gene>
    <name evidence="3" type="ORF">Q9312_08825</name>
</gene>
<dbReference type="AlphaFoldDB" id="A0AA51X875"/>
<dbReference type="RefSeq" id="WP_309204237.1">
    <property type="nucleotide sequence ID" value="NZ_CP133548.1"/>
</dbReference>
<dbReference type="Gene3D" id="2.120.10.30">
    <property type="entry name" value="TolB, C-terminal domain"/>
    <property type="match status" value="1"/>
</dbReference>
<evidence type="ECO:0000313" key="3">
    <source>
        <dbReference type="EMBL" id="WMS89003.1"/>
    </source>
</evidence>
<dbReference type="KEGG" id="plei:Q9312_08825"/>
<dbReference type="SUPFAM" id="SSF50952">
    <property type="entry name" value="Soluble quinoprotein glucose dehydrogenase"/>
    <property type="match status" value="1"/>
</dbReference>
<keyword evidence="4" id="KW-1185">Reference proteome</keyword>
<evidence type="ECO:0000313" key="4">
    <source>
        <dbReference type="Proteomes" id="UP001239782"/>
    </source>
</evidence>